<evidence type="ECO:0000313" key="3">
    <source>
        <dbReference type="EMBL" id="SZX62449.1"/>
    </source>
</evidence>
<evidence type="ECO:0000313" key="4">
    <source>
        <dbReference type="Proteomes" id="UP000256970"/>
    </source>
</evidence>
<reference evidence="3 4" key="1">
    <citation type="submission" date="2016-10" db="EMBL/GenBank/DDBJ databases">
        <authorList>
            <person name="Cai Z."/>
        </authorList>
    </citation>
    <scope>NUCLEOTIDE SEQUENCE [LARGE SCALE GENOMIC DNA]</scope>
</reference>
<evidence type="ECO:0000256" key="1">
    <source>
        <dbReference type="SAM" id="MobiDB-lite"/>
    </source>
</evidence>
<dbReference type="Proteomes" id="UP000256970">
    <property type="component" value="Unassembled WGS sequence"/>
</dbReference>
<proteinExistence type="predicted"/>
<dbReference type="AlphaFoldDB" id="A0A383VCF1"/>
<evidence type="ECO:0000259" key="2">
    <source>
        <dbReference type="SMART" id="SM01227"/>
    </source>
</evidence>
<feature type="compositionally biased region" description="Low complexity" evidence="1">
    <location>
        <begin position="94"/>
        <end position="135"/>
    </location>
</feature>
<protein>
    <recommendedName>
        <fullName evidence="2">GCK domain-containing protein</fullName>
    </recommendedName>
</protein>
<accession>A0A383VCF1</accession>
<feature type="region of interest" description="Disordered" evidence="1">
    <location>
        <begin position="85"/>
        <end position="135"/>
    </location>
</feature>
<dbReference type="STRING" id="3088.A0A383VCF1"/>
<dbReference type="SMART" id="SM01227">
    <property type="entry name" value="GCK"/>
    <property type="match status" value="1"/>
</dbReference>
<dbReference type="OrthoDB" id="2148418at2759"/>
<dbReference type="Pfam" id="PF07802">
    <property type="entry name" value="GCK"/>
    <property type="match status" value="1"/>
</dbReference>
<dbReference type="InterPro" id="IPR012891">
    <property type="entry name" value="GCK_dom"/>
</dbReference>
<gene>
    <name evidence="3" type="ORF">BQ4739_LOCUS3031</name>
</gene>
<keyword evidence="4" id="KW-1185">Reference proteome</keyword>
<organism evidence="3 4">
    <name type="scientific">Tetradesmus obliquus</name>
    <name type="common">Green alga</name>
    <name type="synonym">Acutodesmus obliquus</name>
    <dbReference type="NCBI Taxonomy" id="3088"/>
    <lineage>
        <taxon>Eukaryota</taxon>
        <taxon>Viridiplantae</taxon>
        <taxon>Chlorophyta</taxon>
        <taxon>core chlorophytes</taxon>
        <taxon>Chlorophyceae</taxon>
        <taxon>CS clade</taxon>
        <taxon>Sphaeropleales</taxon>
        <taxon>Scenedesmaceae</taxon>
        <taxon>Tetradesmus</taxon>
    </lineage>
</organism>
<name>A0A383VCF1_TETOB</name>
<feature type="domain" description="GCK" evidence="2">
    <location>
        <begin position="17"/>
        <end position="101"/>
    </location>
</feature>
<dbReference type="EMBL" id="FNXT01000230">
    <property type="protein sequence ID" value="SZX62449.1"/>
    <property type="molecule type" value="Genomic_DNA"/>
</dbReference>
<sequence length="135" mass="13971">MSGSGSSSTAAAKDAKEECAWCKFMKGGPCRAVFETWQSCVDSVADGPEGAADEETRKQAVEKCSAVTAPLFECLVQHPEYYGPQLDSMKQRDAQPGAKEQQQQQAPAKTTTGSSVGQQAPAVAGAAGKLSAAAV</sequence>
<dbReference type="PANTHER" id="PTHR34357">
    <property type="entry name" value="F7A19.14 PROTEIN-RELATED"/>
    <property type="match status" value="1"/>
</dbReference>
<dbReference type="Gene3D" id="1.10.287.2900">
    <property type="match status" value="1"/>
</dbReference>
<dbReference type="PANTHER" id="PTHR34357:SF2">
    <property type="entry name" value="F26F24.3-RELATED"/>
    <property type="match status" value="1"/>
</dbReference>